<evidence type="ECO:0000313" key="2">
    <source>
        <dbReference type="EMBL" id="JAG42165.1"/>
    </source>
</evidence>
<keyword evidence="1" id="KW-0175">Coiled coil</keyword>
<dbReference type="PANTHER" id="PTHR23161">
    <property type="entry name" value="PROTEIN CIP2A"/>
    <property type="match status" value="1"/>
</dbReference>
<reference evidence="2" key="2">
    <citation type="submission" date="2014-07" db="EMBL/GenBank/DDBJ databases">
        <authorList>
            <person name="Hull J."/>
        </authorList>
    </citation>
    <scope>NUCLEOTIDE SEQUENCE</scope>
</reference>
<dbReference type="InterPro" id="IPR042510">
    <property type="entry name" value="CIP2A"/>
</dbReference>
<dbReference type="SUPFAM" id="SSF48371">
    <property type="entry name" value="ARM repeat"/>
    <property type="match status" value="1"/>
</dbReference>
<dbReference type="PANTHER" id="PTHR23161:SF2">
    <property type="entry name" value="PROTEIN CIP2A"/>
    <property type="match status" value="1"/>
</dbReference>
<dbReference type="EMBL" id="GBHO01001439">
    <property type="protein sequence ID" value="JAG42165.1"/>
    <property type="molecule type" value="Transcribed_RNA"/>
</dbReference>
<accession>A0A0A9ZHZ5</accession>
<name>A0A0A9ZHZ5_LYGHE</name>
<organism evidence="2">
    <name type="scientific">Lygus hesperus</name>
    <name type="common">Western plant bug</name>
    <dbReference type="NCBI Taxonomy" id="30085"/>
    <lineage>
        <taxon>Eukaryota</taxon>
        <taxon>Metazoa</taxon>
        <taxon>Ecdysozoa</taxon>
        <taxon>Arthropoda</taxon>
        <taxon>Hexapoda</taxon>
        <taxon>Insecta</taxon>
        <taxon>Pterygota</taxon>
        <taxon>Neoptera</taxon>
        <taxon>Paraneoptera</taxon>
        <taxon>Hemiptera</taxon>
        <taxon>Heteroptera</taxon>
        <taxon>Panheteroptera</taxon>
        <taxon>Cimicomorpha</taxon>
        <taxon>Miridae</taxon>
        <taxon>Mirini</taxon>
        <taxon>Lygus</taxon>
    </lineage>
</organism>
<dbReference type="InterPro" id="IPR016024">
    <property type="entry name" value="ARM-type_fold"/>
</dbReference>
<dbReference type="AlphaFoldDB" id="A0A0A9ZHZ5"/>
<feature type="coiled-coil region" evidence="1">
    <location>
        <begin position="645"/>
        <end position="798"/>
    </location>
</feature>
<sequence>MNGLENIKQFNKAVKSYVVSRNGEHERIIERNLQLLASSSDLTVFDPGHKDTIEFYVNLHELMVGLDAGTSLAWAAIACLKEATRNTSARRDLIHTYQFMPILTRFLTARPTQDRETKLLRLMEELTYGVKISWQEGHLSRLITTLTNLITSNVDQERMTLSLSVLVNLCYKNLPAVYALMRSIDIKKFLKTVLKLQSHNESSKVQVCKLMIILKSVTGGLPDPDVQTYLKSVCPTLTDALRKGNSSLMRQTVSFYKEMSTSNKDSVLHLQESTDICSEMETLLSSVSEDEQTNSDCLDILFEYLCETVGFECLDLENLYPKLLALAFQWVCSEGVSTNALNLITTITSRVSKISSEDSAGNEVTNQVLDVMNEQLSVILLLLDMDGRVRSNESYQRLTALLHLLSKMINIPKFTDKILTSLDPKVFRSLFEELRLPDLQQNSLFQESVYSFYVKALVFLQELSDKETSWLILSNELLSQKQVQFILSVALFVGSEDIKMRVLQLTTTPGFDHKCREVLAACLTELNKLVIFSPFGSKKNEVAPSDYGMTPMDITPILTVTQEDHLNSLLDKFEHDSAKNGNSVTSAVMELYQFKVAAMSQSIRKMQSSQEAADKRATDLQHNLALTTSEVSRLHHLLHSTQQSFEAAAKENSKLTNQISDIQSQANDLHNKHSQAVQTLRSKTRIIHELTTELKEAQKAIVDSTAERDQLNERLQEELAAKQELQSCVSDLDGQLESTKQALSDCKKDLAHHKKELEFTIQKLDQMKKDYLNQTTEYSKLEKAKALVDAEAADLNKQLNMISQLAMKRKVDK</sequence>
<protein>
    <submittedName>
        <fullName evidence="2">Protein CIP2A</fullName>
    </submittedName>
</protein>
<proteinExistence type="predicted"/>
<reference evidence="2" key="1">
    <citation type="journal article" date="2014" name="PLoS ONE">
        <title>Transcriptome-Based Identification of ABC Transporters in the Western Tarnished Plant Bug Lygus hesperus.</title>
        <authorList>
            <person name="Hull J.J."/>
            <person name="Chaney K."/>
            <person name="Geib S.M."/>
            <person name="Fabrick J.A."/>
            <person name="Brent C.S."/>
            <person name="Walsh D."/>
            <person name="Lavine L.C."/>
        </authorList>
    </citation>
    <scope>NUCLEOTIDE SEQUENCE</scope>
</reference>
<gene>
    <name evidence="2" type="ORF">CM83_61015</name>
</gene>
<evidence type="ECO:0000256" key="1">
    <source>
        <dbReference type="SAM" id="Coils"/>
    </source>
</evidence>